<evidence type="ECO:0000259" key="9">
    <source>
        <dbReference type="PROSITE" id="PS51935"/>
    </source>
</evidence>
<feature type="region of interest" description="Disordered" evidence="6">
    <location>
        <begin position="448"/>
        <end position="484"/>
    </location>
</feature>
<dbReference type="InterPro" id="IPR003646">
    <property type="entry name" value="SH3-like_bac-type"/>
</dbReference>
<keyword evidence="4" id="KW-0788">Thiol protease</keyword>
<sequence>MKRGVLKFTACCLAAGMTLGGTGTVAFASKDTELAGIHTYAEDSQEETAAEQTDNAESTDSSADTEAASETESTETAAAENTEAETAETAAADNTEAETVETAAAETAEAAETEAAVDTSLNGTQAFAQCDEYINVRSGADTNSEVVGKVYNNGSVTILGQTGDWYEVQSGNVTGYVKAEYFATGSEAEAIAEEVGYNVATVYPEALMIRSEPSEDSEAIGMAESSDQLEVVAYEGDWMKVALDADTYGYVNAYYVSYDTYYSTAETLEEEQARLDQQWLDYLAEQEAEQQAAEEAYLAAIAEQEAQAAAAEQAAADAAAQAAAEQQAAADQAAADQAAAQQQAEYEAQVTADAQAQADAAYQEYLDAQAAADAATQQADEQAVADTAAQAQAEYQEYLDAQAAADAQAQAEADAAAQAQAAAEQAAAEQAAAEQAAAEQAAAEQAAAEQAAAEQAAAEQAAAEQAAAEQAASEDTSYTDTSASSSLGQEIANYALQFVGNPYVWGGTSLTNGADCSGFTQSVFANFGIGIPRTAASQSGSGTPVSLDSLQAGDLIFYGDGGISHVALYIGGGQVVHASSSTTGIIVSSYNYRTPVSASRYW</sequence>
<dbReference type="PANTHER" id="PTHR47053">
    <property type="entry name" value="MUREIN DD-ENDOPEPTIDASE MEPH-RELATED"/>
    <property type="match status" value="1"/>
</dbReference>
<evidence type="ECO:0000313" key="10">
    <source>
        <dbReference type="EMBL" id="HIR12870.1"/>
    </source>
</evidence>
<dbReference type="PROSITE" id="PS51781">
    <property type="entry name" value="SH3B"/>
    <property type="match status" value="2"/>
</dbReference>
<evidence type="ECO:0000256" key="4">
    <source>
        <dbReference type="ARBA" id="ARBA00022807"/>
    </source>
</evidence>
<dbReference type="InterPro" id="IPR051202">
    <property type="entry name" value="Peptidase_C40"/>
</dbReference>
<feature type="domain" description="NlpC/P60" evidence="9">
    <location>
        <begin position="485"/>
        <end position="602"/>
    </location>
</feature>
<dbReference type="AlphaFoldDB" id="A0A9D1D844"/>
<dbReference type="Proteomes" id="UP000886757">
    <property type="component" value="Unassembled WGS sequence"/>
</dbReference>
<dbReference type="PANTHER" id="PTHR47053:SF1">
    <property type="entry name" value="MUREIN DD-ENDOPEPTIDASE MEPH-RELATED"/>
    <property type="match status" value="1"/>
</dbReference>
<comment type="similarity">
    <text evidence="1">Belongs to the peptidase C40 family.</text>
</comment>
<feature type="domain" description="SH3b" evidence="8">
    <location>
        <begin position="197"/>
        <end position="260"/>
    </location>
</feature>
<evidence type="ECO:0000256" key="6">
    <source>
        <dbReference type="SAM" id="MobiDB-lite"/>
    </source>
</evidence>
<evidence type="ECO:0000256" key="3">
    <source>
        <dbReference type="ARBA" id="ARBA00022801"/>
    </source>
</evidence>
<dbReference type="Gene3D" id="3.90.1720.10">
    <property type="entry name" value="endopeptidase domain like (from Nostoc punctiforme)"/>
    <property type="match status" value="1"/>
</dbReference>
<feature type="compositionally biased region" description="Low complexity" evidence="6">
    <location>
        <begin position="100"/>
        <end position="117"/>
    </location>
</feature>
<dbReference type="GO" id="GO:0006508">
    <property type="term" value="P:proteolysis"/>
    <property type="evidence" value="ECO:0007669"/>
    <property type="project" value="UniProtKB-KW"/>
</dbReference>
<accession>A0A9D1D844</accession>
<reference evidence="10" key="1">
    <citation type="submission" date="2020-10" db="EMBL/GenBank/DDBJ databases">
        <authorList>
            <person name="Gilroy R."/>
        </authorList>
    </citation>
    <scope>NUCLEOTIDE SEQUENCE</scope>
    <source>
        <strain evidence="10">ChiSjej4B22-8148</strain>
    </source>
</reference>
<dbReference type="Gene3D" id="2.30.30.40">
    <property type="entry name" value="SH3 Domains"/>
    <property type="match status" value="2"/>
</dbReference>
<dbReference type="Pfam" id="PF00877">
    <property type="entry name" value="NLPC_P60"/>
    <property type="match status" value="1"/>
</dbReference>
<reference evidence="10" key="2">
    <citation type="journal article" date="2021" name="PeerJ">
        <title>Extensive microbial diversity within the chicken gut microbiome revealed by metagenomics and culture.</title>
        <authorList>
            <person name="Gilroy R."/>
            <person name="Ravi A."/>
            <person name="Getino M."/>
            <person name="Pursley I."/>
            <person name="Horton D.L."/>
            <person name="Alikhan N.F."/>
            <person name="Baker D."/>
            <person name="Gharbi K."/>
            <person name="Hall N."/>
            <person name="Watson M."/>
            <person name="Adriaenssens E.M."/>
            <person name="Foster-Nyarko E."/>
            <person name="Jarju S."/>
            <person name="Secka A."/>
            <person name="Antonio M."/>
            <person name="Oren A."/>
            <person name="Chaudhuri R.R."/>
            <person name="La Ragione R."/>
            <person name="Hildebrand F."/>
            <person name="Pallen M.J."/>
        </authorList>
    </citation>
    <scope>NUCLEOTIDE SEQUENCE</scope>
    <source>
        <strain evidence="10">ChiSjej4B22-8148</strain>
    </source>
</reference>
<evidence type="ECO:0000256" key="5">
    <source>
        <dbReference type="SAM" id="Coils"/>
    </source>
</evidence>
<feature type="region of interest" description="Disordered" evidence="6">
    <location>
        <begin position="41"/>
        <end position="117"/>
    </location>
</feature>
<dbReference type="GO" id="GO:0008234">
    <property type="term" value="F:cysteine-type peptidase activity"/>
    <property type="evidence" value="ECO:0007669"/>
    <property type="project" value="UniProtKB-KW"/>
</dbReference>
<keyword evidence="3" id="KW-0378">Hydrolase</keyword>
<evidence type="ECO:0000256" key="7">
    <source>
        <dbReference type="SAM" id="SignalP"/>
    </source>
</evidence>
<keyword evidence="2" id="KW-0645">Protease</keyword>
<comment type="caution">
    <text evidence="10">The sequence shown here is derived from an EMBL/GenBank/DDBJ whole genome shotgun (WGS) entry which is preliminary data.</text>
</comment>
<gene>
    <name evidence="10" type="ORF">IAB31_02970</name>
</gene>
<dbReference type="PROSITE" id="PS51935">
    <property type="entry name" value="NLPC_P60"/>
    <property type="match status" value="1"/>
</dbReference>
<evidence type="ECO:0000256" key="1">
    <source>
        <dbReference type="ARBA" id="ARBA00007074"/>
    </source>
</evidence>
<evidence type="ECO:0000256" key="2">
    <source>
        <dbReference type="ARBA" id="ARBA00022670"/>
    </source>
</evidence>
<organism evidence="10 11">
    <name type="scientific">Candidatus Choladousia intestinavium</name>
    <dbReference type="NCBI Taxonomy" id="2840727"/>
    <lineage>
        <taxon>Bacteria</taxon>
        <taxon>Bacillati</taxon>
        <taxon>Bacillota</taxon>
        <taxon>Clostridia</taxon>
        <taxon>Lachnospirales</taxon>
        <taxon>Lachnospiraceae</taxon>
        <taxon>Lachnospiraceae incertae sedis</taxon>
        <taxon>Candidatus Choladousia</taxon>
    </lineage>
</organism>
<feature type="domain" description="SH3b" evidence="8">
    <location>
        <begin position="122"/>
        <end position="186"/>
    </location>
</feature>
<dbReference type="InterPro" id="IPR038765">
    <property type="entry name" value="Papain-like_cys_pep_sf"/>
</dbReference>
<feature type="signal peptide" evidence="7">
    <location>
        <begin position="1"/>
        <end position="28"/>
    </location>
</feature>
<protein>
    <submittedName>
        <fullName evidence="10">C40 family peptidase</fullName>
    </submittedName>
</protein>
<evidence type="ECO:0000259" key="8">
    <source>
        <dbReference type="PROSITE" id="PS51781"/>
    </source>
</evidence>
<feature type="compositionally biased region" description="Low complexity" evidence="6">
    <location>
        <begin position="56"/>
        <end position="66"/>
    </location>
</feature>
<feature type="coiled-coil region" evidence="5">
    <location>
        <begin position="283"/>
        <end position="328"/>
    </location>
</feature>
<dbReference type="SUPFAM" id="SSF54001">
    <property type="entry name" value="Cysteine proteinases"/>
    <property type="match status" value="1"/>
</dbReference>
<dbReference type="EMBL" id="DVGK01000039">
    <property type="protein sequence ID" value="HIR12870.1"/>
    <property type="molecule type" value="Genomic_DNA"/>
</dbReference>
<proteinExistence type="inferred from homology"/>
<keyword evidence="7" id="KW-0732">Signal</keyword>
<keyword evidence="5" id="KW-0175">Coiled coil</keyword>
<name>A0A9D1D844_9FIRM</name>
<dbReference type="Pfam" id="PF08239">
    <property type="entry name" value="SH3_3"/>
    <property type="match status" value="2"/>
</dbReference>
<dbReference type="InterPro" id="IPR000064">
    <property type="entry name" value="NLP_P60_dom"/>
</dbReference>
<evidence type="ECO:0000313" key="11">
    <source>
        <dbReference type="Proteomes" id="UP000886757"/>
    </source>
</evidence>
<feature type="chain" id="PRO_5039674303" evidence="7">
    <location>
        <begin position="29"/>
        <end position="602"/>
    </location>
</feature>
<dbReference type="SMART" id="SM00287">
    <property type="entry name" value="SH3b"/>
    <property type="match status" value="2"/>
</dbReference>